<accession>A0ABV9L3V9</accession>
<dbReference type="Proteomes" id="UP001596023">
    <property type="component" value="Unassembled WGS sequence"/>
</dbReference>
<dbReference type="InterPro" id="IPR052369">
    <property type="entry name" value="UG_Glycosaminoglycan_Hydrolase"/>
</dbReference>
<keyword evidence="1" id="KW-0378">Hydrolase</keyword>
<evidence type="ECO:0000256" key="1">
    <source>
        <dbReference type="ARBA" id="ARBA00022801"/>
    </source>
</evidence>
<evidence type="ECO:0000256" key="2">
    <source>
        <dbReference type="ARBA" id="ARBA00038358"/>
    </source>
</evidence>
<dbReference type="Gene3D" id="1.50.10.10">
    <property type="match status" value="1"/>
</dbReference>
<dbReference type="EMBL" id="JBHSGN010000165">
    <property type="protein sequence ID" value="MFC4676999.1"/>
    <property type="molecule type" value="Genomic_DNA"/>
</dbReference>
<sequence length="704" mass="74220">MARQLIARGQVNIQILNDAYTINQSVSSYVFAAASNGTVLNAVTVTSAIKVMKGDTDFTAFTIGSISKPAGFSAVTVNNTDKTITYTVAANTANLPDNGIITIPLTIAGVTYSLSFAWSKAKAGAAGKDGADANLLDWVADWNTNKTVIGTNSVITPKLFAGVKNADGTLTGTAIGRFPLSVKNSSGSIATETIDGIYGFRAGVKTFAIDNTGSVQLGNGNQVTRYNAATGKIEFGSEVSLNWTSAIATAKTEAVNAAATDAATKVNVIRIGTRNYIKNSAFAISSLSGVIVTDGVAAVLDTATKYQGYNTIKITQTTVTGSNANTGRAYFNAIRQCNPASFCMYVKASEETVLRIRTGGTEAADFPIGTSWQLVKLENKIPTSVVALFGATTAGVTYNMALPMLVEGTKAADWSPAPEDTDGRITDARAVADAITAKANNEGWATKLTYIGSTGIFTGTLSAGTIEAITINALQITAGTIDTARLNVDALKASLITAANIDALTLNVTKGKIGGWSIDADSIFRGTKNNTSGAYTGASGAITIGSNGVRGFKWRLESTGAGALAGGNIAWDASGNVTDLYLNRLPKDEYVPFWDFDAPNIPNEPRDASAAAIVASELLELSQLEDNPQKAKEYKTAAISMLIELSSDKYQSRDCKPSFLLHSVGHWPNKSEMDASINYADYYYIEALIRYKKMKQGLRVTDNF</sequence>
<dbReference type="PANTHER" id="PTHR36845">
    <property type="entry name" value="HYDROLASE, PUTATIVE (AFU_ORTHOLOGUE AFUA_7G05090)-RELATED"/>
    <property type="match status" value="1"/>
</dbReference>
<evidence type="ECO:0000313" key="3">
    <source>
        <dbReference type="EMBL" id="MFC4676999.1"/>
    </source>
</evidence>
<keyword evidence="4" id="KW-1185">Reference proteome</keyword>
<dbReference type="InterPro" id="IPR012341">
    <property type="entry name" value="6hp_glycosidase-like_sf"/>
</dbReference>
<dbReference type="PANTHER" id="PTHR36845:SF1">
    <property type="entry name" value="HYDROLASE, PUTATIVE (AFU_ORTHOLOGUE AFUA_7G05090)-RELATED"/>
    <property type="match status" value="1"/>
</dbReference>
<reference evidence="4" key="1">
    <citation type="journal article" date="2019" name="Int. J. Syst. Evol. Microbiol.">
        <title>The Global Catalogue of Microorganisms (GCM) 10K type strain sequencing project: providing services to taxonomists for standard genome sequencing and annotation.</title>
        <authorList>
            <consortium name="The Broad Institute Genomics Platform"/>
            <consortium name="The Broad Institute Genome Sequencing Center for Infectious Disease"/>
            <person name="Wu L."/>
            <person name="Ma J."/>
        </authorList>
    </citation>
    <scope>NUCLEOTIDE SEQUENCE [LARGE SCALE GENOMIC DNA]</scope>
    <source>
        <strain evidence="4">CCUG 66188</strain>
    </source>
</reference>
<protein>
    <submittedName>
        <fullName evidence="3">Uncharacterized protein</fullName>
    </submittedName>
</protein>
<proteinExistence type="inferred from homology"/>
<dbReference type="SUPFAM" id="SSF48208">
    <property type="entry name" value="Six-hairpin glycosidases"/>
    <property type="match status" value="1"/>
</dbReference>
<name>A0ABV9L3V9_9BACT</name>
<comment type="caution">
    <text evidence="3">The sequence shown here is derived from an EMBL/GenBank/DDBJ whole genome shotgun (WGS) entry which is preliminary data.</text>
</comment>
<comment type="similarity">
    <text evidence="2">Belongs to the glycosyl hydrolase 88 family.</text>
</comment>
<organism evidence="3 4">
    <name type="scientific">Dysgonomonas termitidis</name>
    <dbReference type="NCBI Taxonomy" id="1516126"/>
    <lineage>
        <taxon>Bacteria</taxon>
        <taxon>Pseudomonadati</taxon>
        <taxon>Bacteroidota</taxon>
        <taxon>Bacteroidia</taxon>
        <taxon>Bacteroidales</taxon>
        <taxon>Dysgonomonadaceae</taxon>
        <taxon>Dysgonomonas</taxon>
    </lineage>
</organism>
<dbReference type="InterPro" id="IPR008928">
    <property type="entry name" value="6-hairpin_glycosidase_sf"/>
</dbReference>
<evidence type="ECO:0000313" key="4">
    <source>
        <dbReference type="Proteomes" id="UP001596023"/>
    </source>
</evidence>
<dbReference type="RefSeq" id="WP_380001761.1">
    <property type="nucleotide sequence ID" value="NZ_JBHSGN010000165.1"/>
</dbReference>
<gene>
    <name evidence="3" type="ORF">ACFO6W_25285</name>
</gene>